<dbReference type="SUPFAM" id="SSF48537">
    <property type="entry name" value="Phospholipase C/P1 nuclease"/>
    <property type="match status" value="1"/>
</dbReference>
<organism evidence="7 8">
    <name type="scientific">Microbulbifer taiwanensis</name>
    <dbReference type="NCBI Taxonomy" id="986746"/>
    <lineage>
        <taxon>Bacteria</taxon>
        <taxon>Pseudomonadati</taxon>
        <taxon>Pseudomonadota</taxon>
        <taxon>Gammaproteobacteria</taxon>
        <taxon>Cellvibrionales</taxon>
        <taxon>Microbulbiferaceae</taxon>
        <taxon>Microbulbifer</taxon>
    </lineage>
</organism>
<dbReference type="InterPro" id="IPR008947">
    <property type="entry name" value="PLipase_C/P1_nuclease_dom_sf"/>
</dbReference>
<dbReference type="CDD" id="cd11010">
    <property type="entry name" value="S1-P1_nuclease"/>
    <property type="match status" value="1"/>
</dbReference>
<dbReference type="InterPro" id="IPR003154">
    <property type="entry name" value="S1/P1nuclease"/>
</dbReference>
<dbReference type="Pfam" id="PF02265">
    <property type="entry name" value="S1-P1_nuclease"/>
    <property type="match status" value="1"/>
</dbReference>
<dbReference type="EMBL" id="JBHSVR010000001">
    <property type="protein sequence ID" value="MFC6635663.1"/>
    <property type="molecule type" value="Genomic_DNA"/>
</dbReference>
<sequence>MSKVYGWGDDGHRVVGEIAWSYLQPEVRLEVEQLLQSAGESSLAEATTWADRIRSDSNYDWAAPLHYISLSRQWDGYVESRDCPKAGCILRALAQYERVLADRHATESERAQALLFIAHFVGDLHQPLHTGLASDRGGNDIKVQFFGFPTNLHALWDVYLPAGFVRDWRQYAHSQLETISEPQRQSWQASDAPDWAAESQHLVHSHAYTDEARLGEKYYQRNRKVVEQRLRQAGVRLAGVFNRSLGGQ</sequence>
<dbReference type="Proteomes" id="UP001596425">
    <property type="component" value="Unassembled WGS sequence"/>
</dbReference>
<keyword evidence="1" id="KW-0540">Nuclease</keyword>
<evidence type="ECO:0000256" key="6">
    <source>
        <dbReference type="ARBA" id="ARBA00023180"/>
    </source>
</evidence>
<reference evidence="8" key="1">
    <citation type="journal article" date="2019" name="Int. J. Syst. Evol. Microbiol.">
        <title>The Global Catalogue of Microorganisms (GCM) 10K type strain sequencing project: providing services to taxonomists for standard genome sequencing and annotation.</title>
        <authorList>
            <consortium name="The Broad Institute Genomics Platform"/>
            <consortium name="The Broad Institute Genome Sequencing Center for Infectious Disease"/>
            <person name="Wu L."/>
            <person name="Ma J."/>
        </authorList>
    </citation>
    <scope>NUCLEOTIDE SEQUENCE [LARGE SCALE GENOMIC DNA]</scope>
    <source>
        <strain evidence="8">CGMCC 1.13718</strain>
    </source>
</reference>
<evidence type="ECO:0000256" key="1">
    <source>
        <dbReference type="ARBA" id="ARBA00022722"/>
    </source>
</evidence>
<keyword evidence="2" id="KW-0479">Metal-binding</keyword>
<protein>
    <submittedName>
        <fullName evidence="7">S1/P1 nuclease</fullName>
    </submittedName>
</protein>
<evidence type="ECO:0000256" key="2">
    <source>
        <dbReference type="ARBA" id="ARBA00022723"/>
    </source>
</evidence>
<dbReference type="RefSeq" id="WP_193192585.1">
    <property type="nucleotide sequence ID" value="NZ_JACZFR010000030.1"/>
</dbReference>
<evidence type="ECO:0000256" key="3">
    <source>
        <dbReference type="ARBA" id="ARBA00022759"/>
    </source>
</evidence>
<evidence type="ECO:0000313" key="8">
    <source>
        <dbReference type="Proteomes" id="UP001596425"/>
    </source>
</evidence>
<name>A0ABW1YTJ6_9GAMM</name>
<proteinExistence type="predicted"/>
<keyword evidence="8" id="KW-1185">Reference proteome</keyword>
<gene>
    <name evidence="7" type="ORF">ACFQBM_20535</name>
</gene>
<keyword evidence="6" id="KW-0325">Glycoprotein</keyword>
<keyword evidence="4" id="KW-0378">Hydrolase</keyword>
<evidence type="ECO:0000256" key="5">
    <source>
        <dbReference type="ARBA" id="ARBA00023157"/>
    </source>
</evidence>
<keyword evidence="3" id="KW-0255">Endonuclease</keyword>
<keyword evidence="5" id="KW-1015">Disulfide bond</keyword>
<dbReference type="PANTHER" id="PTHR33146">
    <property type="entry name" value="ENDONUCLEASE 4"/>
    <property type="match status" value="1"/>
</dbReference>
<comment type="caution">
    <text evidence="7">The sequence shown here is derived from an EMBL/GenBank/DDBJ whole genome shotgun (WGS) entry which is preliminary data.</text>
</comment>
<evidence type="ECO:0000256" key="4">
    <source>
        <dbReference type="ARBA" id="ARBA00022801"/>
    </source>
</evidence>
<dbReference type="Gene3D" id="1.10.575.10">
    <property type="entry name" value="P1 Nuclease"/>
    <property type="match status" value="1"/>
</dbReference>
<accession>A0ABW1YTJ6</accession>
<dbReference type="PANTHER" id="PTHR33146:SF26">
    <property type="entry name" value="ENDONUCLEASE 4"/>
    <property type="match status" value="1"/>
</dbReference>
<evidence type="ECO:0000313" key="7">
    <source>
        <dbReference type="EMBL" id="MFC6635663.1"/>
    </source>
</evidence>